<dbReference type="InterPro" id="IPR013216">
    <property type="entry name" value="Methyltransf_11"/>
</dbReference>
<keyword evidence="3 5" id="KW-0808">Transferase</keyword>
<dbReference type="InterPro" id="IPR051052">
    <property type="entry name" value="Diverse_substrate_MTase"/>
</dbReference>
<reference evidence="5 6" key="1">
    <citation type="submission" date="2018-06" db="EMBL/GenBank/DDBJ databases">
        <title>Genomic Encyclopedia of Type Strains, Phase IV (KMG-IV): sequencing the most valuable type-strain genomes for metagenomic binning, comparative biology and taxonomic classification.</title>
        <authorList>
            <person name="Goeker M."/>
        </authorList>
    </citation>
    <scope>NUCLEOTIDE SEQUENCE [LARGE SCALE GENOMIC DNA]</scope>
    <source>
        <strain evidence="5 6">DSM 45521</strain>
    </source>
</reference>
<feature type="domain" description="Methyltransferase type 11" evidence="4">
    <location>
        <begin position="41"/>
        <end position="133"/>
    </location>
</feature>
<evidence type="ECO:0000256" key="2">
    <source>
        <dbReference type="ARBA" id="ARBA00022603"/>
    </source>
</evidence>
<dbReference type="GO" id="GO:0008757">
    <property type="term" value="F:S-adenosylmethionine-dependent methyltransferase activity"/>
    <property type="evidence" value="ECO:0007669"/>
    <property type="project" value="InterPro"/>
</dbReference>
<evidence type="ECO:0000313" key="6">
    <source>
        <dbReference type="Proteomes" id="UP000247591"/>
    </source>
</evidence>
<evidence type="ECO:0000259" key="4">
    <source>
        <dbReference type="Pfam" id="PF08241"/>
    </source>
</evidence>
<name>A0A318RUW2_WILLI</name>
<dbReference type="Pfam" id="PF08241">
    <property type="entry name" value="Methyltransf_11"/>
    <property type="match status" value="1"/>
</dbReference>
<organism evidence="5 6">
    <name type="scientific">Williamsia limnetica</name>
    <dbReference type="NCBI Taxonomy" id="882452"/>
    <lineage>
        <taxon>Bacteria</taxon>
        <taxon>Bacillati</taxon>
        <taxon>Actinomycetota</taxon>
        <taxon>Actinomycetes</taxon>
        <taxon>Mycobacteriales</taxon>
        <taxon>Nocardiaceae</taxon>
        <taxon>Williamsia</taxon>
    </lineage>
</organism>
<dbReference type="PANTHER" id="PTHR44942">
    <property type="entry name" value="METHYLTRANSF_11 DOMAIN-CONTAINING PROTEIN"/>
    <property type="match status" value="1"/>
</dbReference>
<dbReference type="RefSeq" id="WP_110470370.1">
    <property type="nucleotide sequence ID" value="NZ_QJSP01000008.1"/>
</dbReference>
<dbReference type="PANTHER" id="PTHR44942:SF4">
    <property type="entry name" value="METHYLTRANSFERASE TYPE 11 DOMAIN-CONTAINING PROTEIN"/>
    <property type="match status" value="1"/>
</dbReference>
<dbReference type="AlphaFoldDB" id="A0A318RUW2"/>
<gene>
    <name evidence="5" type="ORF">DFR67_108294</name>
</gene>
<accession>A0A318RUW2</accession>
<dbReference type="GO" id="GO:0032259">
    <property type="term" value="P:methylation"/>
    <property type="evidence" value="ECO:0007669"/>
    <property type="project" value="UniProtKB-KW"/>
</dbReference>
<dbReference type="Gene3D" id="3.40.50.150">
    <property type="entry name" value="Vaccinia Virus protein VP39"/>
    <property type="match status" value="1"/>
</dbReference>
<keyword evidence="2 5" id="KW-0489">Methyltransferase</keyword>
<dbReference type="Proteomes" id="UP000247591">
    <property type="component" value="Unassembled WGS sequence"/>
</dbReference>
<dbReference type="EMBL" id="QJSP01000008">
    <property type="protein sequence ID" value="PYE16540.1"/>
    <property type="molecule type" value="Genomic_DNA"/>
</dbReference>
<protein>
    <submittedName>
        <fullName evidence="5">Methyltransferase family protein</fullName>
    </submittedName>
</protein>
<comment type="caution">
    <text evidence="5">The sequence shown here is derived from an EMBL/GenBank/DDBJ whole genome shotgun (WGS) entry which is preliminary data.</text>
</comment>
<proteinExistence type="inferred from homology"/>
<evidence type="ECO:0000256" key="3">
    <source>
        <dbReference type="ARBA" id="ARBA00022679"/>
    </source>
</evidence>
<evidence type="ECO:0000313" key="5">
    <source>
        <dbReference type="EMBL" id="PYE16540.1"/>
    </source>
</evidence>
<sequence>MSNVWAQGRYRSVADHIRPVATQLVTSAQTRVNLAGATVYDLGCGIGAVALQCAAAGAAVTGVDFTQELLDQAAIESAGAGLDVRWLLADASATGLPDAGADAVVSSMGIIFVDPVVALPEIGRLLRPGGTFAYSAWSPAGDQPLRRPIAEVVGAPPAGAASPDVWATPDPVAFGEYFTAVEIEEHMYTWQFGSLDEAIAFVTTESPVHVNMLSSLDDDRKQRVVNGFRAAFDDLTLSDGSVSFAVPYVVVLATRKG</sequence>
<dbReference type="InterPro" id="IPR029063">
    <property type="entry name" value="SAM-dependent_MTases_sf"/>
</dbReference>
<evidence type="ECO:0000256" key="1">
    <source>
        <dbReference type="ARBA" id="ARBA00008361"/>
    </source>
</evidence>
<dbReference type="SUPFAM" id="SSF53335">
    <property type="entry name" value="S-adenosyl-L-methionine-dependent methyltransferases"/>
    <property type="match status" value="1"/>
</dbReference>
<dbReference type="CDD" id="cd02440">
    <property type="entry name" value="AdoMet_MTases"/>
    <property type="match status" value="1"/>
</dbReference>
<keyword evidence="6" id="KW-1185">Reference proteome</keyword>
<dbReference type="OrthoDB" id="4722501at2"/>
<comment type="similarity">
    <text evidence="1">Belongs to the methyltransferase superfamily.</text>
</comment>